<evidence type="ECO:0000256" key="1">
    <source>
        <dbReference type="SAM" id="MobiDB-lite"/>
    </source>
</evidence>
<dbReference type="InterPro" id="IPR007709">
    <property type="entry name" value="N-FG_amidohydro"/>
</dbReference>
<dbReference type="RefSeq" id="WP_160732074.1">
    <property type="nucleotide sequence ID" value="NZ_WTYO01000001.1"/>
</dbReference>
<feature type="region of interest" description="Disordered" evidence="1">
    <location>
        <begin position="1"/>
        <end position="35"/>
    </location>
</feature>
<evidence type="ECO:0000313" key="3">
    <source>
        <dbReference type="Proteomes" id="UP000444401"/>
    </source>
</evidence>
<feature type="compositionally biased region" description="Basic and acidic residues" evidence="1">
    <location>
        <begin position="1"/>
        <end position="16"/>
    </location>
</feature>
<comment type="caution">
    <text evidence="2">The sequence shown here is derived from an EMBL/GenBank/DDBJ whole genome shotgun (WGS) entry which is preliminary data.</text>
</comment>
<reference evidence="2 3" key="1">
    <citation type="submission" date="2019-12" db="EMBL/GenBank/DDBJ databases">
        <title>Genomic-based taxomic classification of the family Erythrobacteraceae.</title>
        <authorList>
            <person name="Xu L."/>
        </authorList>
    </citation>
    <scope>NUCLEOTIDE SEQUENCE [LARGE SCALE GENOMIC DNA]</scope>
    <source>
        <strain evidence="2 3">H32</strain>
    </source>
</reference>
<name>A0ABW9USN5_9SPHN</name>
<dbReference type="EMBL" id="WTYO01000001">
    <property type="protein sequence ID" value="MXO67413.1"/>
    <property type="molecule type" value="Genomic_DNA"/>
</dbReference>
<accession>A0ABW9USN5</accession>
<protein>
    <submittedName>
        <fullName evidence="2">N-formylglutamate amidohydrolase</fullName>
    </submittedName>
</protein>
<proteinExistence type="predicted"/>
<dbReference type="Gene3D" id="3.40.630.40">
    <property type="entry name" value="Zn-dependent exopeptidases"/>
    <property type="match status" value="1"/>
</dbReference>
<dbReference type="SUPFAM" id="SSF53187">
    <property type="entry name" value="Zn-dependent exopeptidases"/>
    <property type="match status" value="1"/>
</dbReference>
<dbReference type="Proteomes" id="UP000444401">
    <property type="component" value="Unassembled WGS sequence"/>
</dbReference>
<evidence type="ECO:0000313" key="2">
    <source>
        <dbReference type="EMBL" id="MXO67413.1"/>
    </source>
</evidence>
<gene>
    <name evidence="2" type="ORF">GRI72_01025</name>
</gene>
<organism evidence="2 3">
    <name type="scientific">Pelagerythrobacter marinus</name>
    <dbReference type="NCBI Taxonomy" id="538382"/>
    <lineage>
        <taxon>Bacteria</taxon>
        <taxon>Pseudomonadati</taxon>
        <taxon>Pseudomonadota</taxon>
        <taxon>Alphaproteobacteria</taxon>
        <taxon>Sphingomonadales</taxon>
        <taxon>Erythrobacteraceae</taxon>
        <taxon>Pelagerythrobacter</taxon>
    </lineage>
</organism>
<keyword evidence="3" id="KW-1185">Reference proteome</keyword>
<dbReference type="Pfam" id="PF05013">
    <property type="entry name" value="FGase"/>
    <property type="match status" value="1"/>
</dbReference>
<sequence>MYQHDIEPSADRKPDSDTGGAGKGAEAPAVETPPWDLVIQPGPVMVTAIHAGHTIRPELRPWLAIAEEERLREEDPLTDLLLPAGDTIVRGNRSRFEFDLNRPVEKAVTVDPEDTWGLKVWSSDLPEALREESRALHREFYALIAERVEAMIAQHGRILVLDLHSYNHRRSGPDGAPADPAENPDIDLGATTLDREVFGGLHDAFAAALRSRPVAGRTPDVRTNVRWEDGGHFPEWLHATYGDRACVITLEYKKMFMDEWDGTADVLALQDLREGFQAAVARARDWLADHPGRPSA</sequence>